<feature type="compositionally biased region" description="Basic and acidic residues" evidence="1">
    <location>
        <begin position="25"/>
        <end position="34"/>
    </location>
</feature>
<evidence type="ECO:0000256" key="2">
    <source>
        <dbReference type="SAM" id="Phobius"/>
    </source>
</evidence>
<keyword evidence="2" id="KW-1133">Transmembrane helix</keyword>
<dbReference type="PANTHER" id="PTHR35896:SF3">
    <property type="entry name" value="MAJOR FACILITATOR SUPERFAMILY TRANSPORTER"/>
    <property type="match status" value="1"/>
</dbReference>
<dbReference type="EMBL" id="JASAOK010000019">
    <property type="protein sequence ID" value="KAK6222108.1"/>
    <property type="molecule type" value="Genomic_DNA"/>
</dbReference>
<reference evidence="3 4" key="1">
    <citation type="submission" date="2023-04" db="EMBL/GenBank/DDBJ databases">
        <title>Colletotrichum tabacum stain YC1 causing leaf anthracnose on Nicotiana tabacum(L.) cv.</title>
        <authorList>
            <person name="Ji Z."/>
            <person name="Wang M."/>
            <person name="Zhang J."/>
            <person name="Wang N."/>
            <person name="Zhou Z."/>
        </authorList>
    </citation>
    <scope>NUCLEOTIDE SEQUENCE [LARGE SCALE GENOMIC DNA]</scope>
    <source>
        <strain evidence="3 4">YC1</strain>
    </source>
</reference>
<keyword evidence="2" id="KW-0472">Membrane</keyword>
<protein>
    <recommendedName>
        <fullName evidence="5">Major facilitator superfamily transporter</fullName>
    </recommendedName>
</protein>
<gene>
    <name evidence="3" type="ORF">QIS74_04363</name>
</gene>
<feature type="transmembrane region" description="Helical" evidence="2">
    <location>
        <begin position="54"/>
        <end position="87"/>
    </location>
</feature>
<keyword evidence="4" id="KW-1185">Reference proteome</keyword>
<dbReference type="InterPro" id="IPR053008">
    <property type="entry name" value="Phomopsin_biosynth_assoc"/>
</dbReference>
<keyword evidence="2" id="KW-0812">Transmembrane</keyword>
<evidence type="ECO:0000313" key="4">
    <source>
        <dbReference type="Proteomes" id="UP001327957"/>
    </source>
</evidence>
<dbReference type="PANTHER" id="PTHR35896">
    <property type="entry name" value="IG-LIKE DOMAIN-CONTAINING PROTEIN"/>
    <property type="match status" value="1"/>
</dbReference>
<evidence type="ECO:0000256" key="1">
    <source>
        <dbReference type="SAM" id="MobiDB-lite"/>
    </source>
</evidence>
<comment type="caution">
    <text evidence="3">The sequence shown here is derived from an EMBL/GenBank/DDBJ whole genome shotgun (WGS) entry which is preliminary data.</text>
</comment>
<proteinExistence type="predicted"/>
<sequence length="265" mass="29186">MADFLHNKKTSAESQPQYSPGDVNGDFHHPKADGSESSSCCWYAAPNRKRRREYLMYAVLAIAATFIIPALLALGVSVGVIVIWPILQTMAASLPNQAAAVAAPALLQTAPGAFKAGSEFRCGNSPAEARSMNCVFDLMSAAWLPRDCFDQELNAEFMEIDPWEFYTSDAPVYDLRDVPDSQKTLLAGPEAIGDSPGSLWTSRRFHITHCIYSWKQMHRSIERGWKMEGTLATYHHTEHCSTALANTSVPLDAIVTRVEISFPAC</sequence>
<accession>A0AAV9TIP0</accession>
<organism evidence="3 4">
    <name type="scientific">Colletotrichum tabaci</name>
    <dbReference type="NCBI Taxonomy" id="1209068"/>
    <lineage>
        <taxon>Eukaryota</taxon>
        <taxon>Fungi</taxon>
        <taxon>Dikarya</taxon>
        <taxon>Ascomycota</taxon>
        <taxon>Pezizomycotina</taxon>
        <taxon>Sordariomycetes</taxon>
        <taxon>Hypocreomycetidae</taxon>
        <taxon>Glomerellales</taxon>
        <taxon>Glomerellaceae</taxon>
        <taxon>Colletotrichum</taxon>
        <taxon>Colletotrichum destructivum species complex</taxon>
    </lineage>
</organism>
<evidence type="ECO:0000313" key="3">
    <source>
        <dbReference type="EMBL" id="KAK6222108.1"/>
    </source>
</evidence>
<dbReference type="Proteomes" id="UP001327957">
    <property type="component" value="Unassembled WGS sequence"/>
</dbReference>
<feature type="region of interest" description="Disordered" evidence="1">
    <location>
        <begin position="1"/>
        <end position="39"/>
    </location>
</feature>
<name>A0AAV9TIP0_9PEZI</name>
<evidence type="ECO:0008006" key="5">
    <source>
        <dbReference type="Google" id="ProtNLM"/>
    </source>
</evidence>
<dbReference type="AlphaFoldDB" id="A0AAV9TIP0"/>